<proteinExistence type="predicted"/>
<dbReference type="EMBL" id="PVNO01000029">
    <property type="protein sequence ID" value="PRO67870.1"/>
    <property type="molecule type" value="Genomic_DNA"/>
</dbReference>
<dbReference type="Proteomes" id="UP000239539">
    <property type="component" value="Unassembled WGS sequence"/>
</dbReference>
<reference evidence="3" key="1">
    <citation type="journal article" date="2020" name="Int. J. Syst. Evol. Microbiol.">
        <title>Alteromonas alba sp. nov., a marine bacterium isolated from the seawater of the West Pacific Ocean.</title>
        <authorList>
            <person name="Sun C."/>
            <person name="Wu Y.-H."/>
            <person name="Xamxidin M."/>
            <person name="Cheng H."/>
            <person name="Xu X.-W."/>
        </authorList>
    </citation>
    <scope>NUCLEOTIDE SEQUENCE [LARGE SCALE GENOMIC DNA]</scope>
    <source>
        <strain evidence="3">9a2</strain>
    </source>
</reference>
<dbReference type="RefSeq" id="WP_105932196.1">
    <property type="nucleotide sequence ID" value="NZ_PVNO01000029.1"/>
</dbReference>
<organism evidence="2 3">
    <name type="scientific">Alteromonas gracilis</name>
    <dbReference type="NCBI Taxonomy" id="1479524"/>
    <lineage>
        <taxon>Bacteria</taxon>
        <taxon>Pseudomonadati</taxon>
        <taxon>Pseudomonadota</taxon>
        <taxon>Gammaproteobacteria</taxon>
        <taxon>Alteromonadales</taxon>
        <taxon>Alteromonadaceae</taxon>
        <taxon>Alteromonas/Salinimonas group</taxon>
        <taxon>Alteromonas</taxon>
    </lineage>
</organism>
<sequence length="105" mass="11900">MTERKLIAVLTDVCETAKQGDNGFVWLTHTGHWRTPQVVAVFTTEQARKKALSSGWDTWFINEVNIALDSVKSKAQAIHFDSEEACNSSSRGDWEKHLSRRDSVH</sequence>
<feature type="compositionally biased region" description="Basic and acidic residues" evidence="1">
    <location>
        <begin position="92"/>
        <end position="105"/>
    </location>
</feature>
<evidence type="ECO:0000313" key="3">
    <source>
        <dbReference type="Proteomes" id="UP000239539"/>
    </source>
</evidence>
<evidence type="ECO:0000313" key="2">
    <source>
        <dbReference type="EMBL" id="PRO67870.1"/>
    </source>
</evidence>
<evidence type="ECO:0000256" key="1">
    <source>
        <dbReference type="SAM" id="MobiDB-lite"/>
    </source>
</evidence>
<comment type="caution">
    <text evidence="2">The sequence shown here is derived from an EMBL/GenBank/DDBJ whole genome shotgun (WGS) entry which is preliminary data.</text>
</comment>
<protein>
    <submittedName>
        <fullName evidence="2">Uncharacterized protein</fullName>
    </submittedName>
</protein>
<accession>A0ABX5CK90</accession>
<keyword evidence="3" id="KW-1185">Reference proteome</keyword>
<name>A0ABX5CK90_9ALTE</name>
<gene>
    <name evidence="2" type="ORF">C6Y39_15715</name>
</gene>
<feature type="region of interest" description="Disordered" evidence="1">
    <location>
        <begin position="85"/>
        <end position="105"/>
    </location>
</feature>